<keyword evidence="8" id="KW-0472">Membrane</keyword>
<feature type="domain" description="Phospholipase A2-like central" evidence="9">
    <location>
        <begin position="136"/>
        <end position="262"/>
    </location>
</feature>
<dbReference type="PRINTS" id="PR00389">
    <property type="entry name" value="PHPHLIPASEA2"/>
</dbReference>
<dbReference type="SMART" id="SM00085">
    <property type="entry name" value="PA2c"/>
    <property type="match status" value="1"/>
</dbReference>
<comment type="similarity">
    <text evidence="7">Belongs to the phospholipase A2 family.</text>
</comment>
<evidence type="ECO:0000256" key="2">
    <source>
        <dbReference type="ARBA" id="ARBA00022525"/>
    </source>
</evidence>
<dbReference type="InterPro" id="IPR033113">
    <property type="entry name" value="PLA2_histidine"/>
</dbReference>
<dbReference type="Gene3D" id="1.20.90.10">
    <property type="entry name" value="Phospholipase A2 domain"/>
    <property type="match status" value="1"/>
</dbReference>
<dbReference type="AlphaFoldDB" id="A0A8J9UP96"/>
<dbReference type="InterPro" id="IPR033112">
    <property type="entry name" value="PLA2_Asp_AS"/>
</dbReference>
<feature type="binding site" evidence="5">
    <location>
        <position position="161"/>
    </location>
    <ligand>
        <name>Ca(2+)</name>
        <dbReference type="ChEBI" id="CHEBI:29108"/>
    </ligand>
</feature>
<dbReference type="PANTHER" id="PTHR11716">
    <property type="entry name" value="PHOSPHOLIPASE A2 FAMILY MEMBER"/>
    <property type="match status" value="1"/>
</dbReference>
<name>A0A8J9UP96_9NEOP</name>
<feature type="disulfide bond" evidence="6">
    <location>
        <begin position="177"/>
        <end position="240"/>
    </location>
</feature>
<keyword evidence="8" id="KW-1133">Transmembrane helix</keyword>
<evidence type="ECO:0000256" key="7">
    <source>
        <dbReference type="RuleBase" id="RU003654"/>
    </source>
</evidence>
<feature type="disulfide bond" evidence="6">
    <location>
        <begin position="184"/>
        <end position="233"/>
    </location>
</feature>
<keyword evidence="5" id="KW-0106">Calcium</keyword>
<organism evidence="10 11">
    <name type="scientific">Brenthis ino</name>
    <name type="common">lesser marbled fritillary</name>
    <dbReference type="NCBI Taxonomy" id="405034"/>
    <lineage>
        <taxon>Eukaryota</taxon>
        <taxon>Metazoa</taxon>
        <taxon>Ecdysozoa</taxon>
        <taxon>Arthropoda</taxon>
        <taxon>Hexapoda</taxon>
        <taxon>Insecta</taxon>
        <taxon>Pterygota</taxon>
        <taxon>Neoptera</taxon>
        <taxon>Endopterygota</taxon>
        <taxon>Lepidoptera</taxon>
        <taxon>Glossata</taxon>
        <taxon>Ditrysia</taxon>
        <taxon>Papilionoidea</taxon>
        <taxon>Nymphalidae</taxon>
        <taxon>Heliconiinae</taxon>
        <taxon>Argynnini</taxon>
        <taxon>Brenthis</taxon>
    </lineage>
</organism>
<protein>
    <recommendedName>
        <fullName evidence="9">Phospholipase A2-like central domain-containing protein</fullName>
    </recommendedName>
</protein>
<dbReference type="Proteomes" id="UP000838878">
    <property type="component" value="Chromosome 4"/>
</dbReference>
<dbReference type="GO" id="GO:0004623">
    <property type="term" value="F:phospholipase A2 activity"/>
    <property type="evidence" value="ECO:0007669"/>
    <property type="project" value="InterPro"/>
</dbReference>
<dbReference type="EMBL" id="OV170224">
    <property type="protein sequence ID" value="CAH0723951.1"/>
    <property type="molecule type" value="Genomic_DNA"/>
</dbReference>
<keyword evidence="8" id="KW-0812">Transmembrane</keyword>
<feature type="disulfide bond" evidence="6">
    <location>
        <begin position="211"/>
        <end position="231"/>
    </location>
</feature>
<keyword evidence="3 6" id="KW-1015">Disulfide bond</keyword>
<evidence type="ECO:0000256" key="8">
    <source>
        <dbReference type="SAM" id="Phobius"/>
    </source>
</evidence>
<gene>
    <name evidence="10" type="ORF">BINO364_LOCUS9717</name>
</gene>
<feature type="non-terminal residue" evidence="10">
    <location>
        <position position="268"/>
    </location>
</feature>
<evidence type="ECO:0000313" key="11">
    <source>
        <dbReference type="Proteomes" id="UP000838878"/>
    </source>
</evidence>
<keyword evidence="2" id="KW-0964">Secreted</keyword>
<reference evidence="10" key="1">
    <citation type="submission" date="2021-12" db="EMBL/GenBank/DDBJ databases">
        <authorList>
            <person name="Martin H S."/>
        </authorList>
    </citation>
    <scope>NUCLEOTIDE SEQUENCE</scope>
</reference>
<comment type="subcellular location">
    <subcellularLocation>
        <location evidence="1">Secreted</location>
    </subcellularLocation>
</comment>
<accession>A0A8J9UP96</accession>
<dbReference type="GO" id="GO:0016042">
    <property type="term" value="P:lipid catabolic process"/>
    <property type="evidence" value="ECO:0007669"/>
    <property type="project" value="InterPro"/>
</dbReference>
<comment type="cofactor">
    <cofactor evidence="5">
        <name>Ca(2+)</name>
        <dbReference type="ChEBI" id="CHEBI:29108"/>
    </cofactor>
    <text evidence="5">Binds 1 Ca(2+) ion per subunit.</text>
</comment>
<evidence type="ECO:0000256" key="1">
    <source>
        <dbReference type="ARBA" id="ARBA00004613"/>
    </source>
</evidence>
<feature type="active site" evidence="4">
    <location>
        <position position="181"/>
    </location>
</feature>
<feature type="disulfide bond" evidence="6">
    <location>
        <begin position="162"/>
        <end position="178"/>
    </location>
</feature>
<keyword evidence="11" id="KW-1185">Reference proteome</keyword>
<feature type="binding site" evidence="5">
    <location>
        <position position="182"/>
    </location>
    <ligand>
        <name>Ca(2+)</name>
        <dbReference type="ChEBI" id="CHEBI:29108"/>
    </ligand>
</feature>
<dbReference type="GO" id="GO:0050482">
    <property type="term" value="P:arachidonate secretion"/>
    <property type="evidence" value="ECO:0007669"/>
    <property type="project" value="InterPro"/>
</dbReference>
<dbReference type="PROSITE" id="PS00118">
    <property type="entry name" value="PA2_HIS"/>
    <property type="match status" value="1"/>
</dbReference>
<dbReference type="InterPro" id="IPR036444">
    <property type="entry name" value="PLipase_A2_dom_sf"/>
</dbReference>
<dbReference type="CDD" id="cd00125">
    <property type="entry name" value="PLA2c"/>
    <property type="match status" value="1"/>
</dbReference>
<dbReference type="GO" id="GO:0005509">
    <property type="term" value="F:calcium ion binding"/>
    <property type="evidence" value="ECO:0007669"/>
    <property type="project" value="InterPro"/>
</dbReference>
<evidence type="ECO:0000259" key="9">
    <source>
        <dbReference type="SMART" id="SM00085"/>
    </source>
</evidence>
<evidence type="ECO:0000313" key="10">
    <source>
        <dbReference type="EMBL" id="CAH0723951.1"/>
    </source>
</evidence>
<dbReference type="PROSITE" id="PS00119">
    <property type="entry name" value="PA2_ASP"/>
    <property type="match status" value="1"/>
</dbReference>
<proteinExistence type="inferred from homology"/>
<dbReference type="SUPFAM" id="SSF48619">
    <property type="entry name" value="Phospholipase A2, PLA2"/>
    <property type="match status" value="1"/>
</dbReference>
<dbReference type="GO" id="GO:0006644">
    <property type="term" value="P:phospholipid metabolic process"/>
    <property type="evidence" value="ECO:0007669"/>
    <property type="project" value="InterPro"/>
</dbReference>
<dbReference type="GO" id="GO:0005576">
    <property type="term" value="C:extracellular region"/>
    <property type="evidence" value="ECO:0007669"/>
    <property type="project" value="UniProtKB-SubCell"/>
</dbReference>
<evidence type="ECO:0000256" key="5">
    <source>
        <dbReference type="PIRSR" id="PIRSR601211-2"/>
    </source>
</evidence>
<evidence type="ECO:0000256" key="3">
    <source>
        <dbReference type="ARBA" id="ARBA00023157"/>
    </source>
</evidence>
<feature type="binding site" evidence="5">
    <location>
        <position position="163"/>
    </location>
    <ligand>
        <name>Ca(2+)</name>
        <dbReference type="ChEBI" id="CHEBI:29108"/>
    </ligand>
</feature>
<dbReference type="OrthoDB" id="5841574at2759"/>
<dbReference type="PANTHER" id="PTHR11716:SF107">
    <property type="entry name" value="PHOSPHOLIPASE A2"/>
    <property type="match status" value="1"/>
</dbReference>
<feature type="active site" evidence="4">
    <location>
        <position position="234"/>
    </location>
</feature>
<dbReference type="InterPro" id="IPR016090">
    <property type="entry name" value="PLA2-like_dom"/>
</dbReference>
<dbReference type="Pfam" id="PF00068">
    <property type="entry name" value="Phospholip_A2_1"/>
    <property type="match status" value="1"/>
</dbReference>
<dbReference type="InterPro" id="IPR001211">
    <property type="entry name" value="PLA2"/>
</dbReference>
<keyword evidence="5" id="KW-0479">Metal-binding</keyword>
<feature type="transmembrane region" description="Helical" evidence="8">
    <location>
        <begin position="12"/>
        <end position="34"/>
    </location>
</feature>
<evidence type="ECO:0000256" key="6">
    <source>
        <dbReference type="PIRSR" id="PIRSR601211-3"/>
    </source>
</evidence>
<sequence length="268" mass="31077">MESNKNNRTKWCAVVKLTTLTVYAGLILFCVPVLCNIDSSQPLIYDYIYNSTNYAQLDHSIKLDPKFYSKNNNSHRTDPKENDEFNRNKYENKKDGLLVGFAHDPFRYSIPAADYMRGVRAINQSQYSNKERGKRGVLHLYNMLTCATGCDPISYKGYGCYCGFLGSGRPTDGIDNCCRLHDECYDDVYCPVNSVYLQPYYWKCFNREPHCALENYHTRNQVINGCAARLCECDRRFAMCVRRYSCPRGKSFCRSDPLRLIQNILMFK</sequence>
<evidence type="ECO:0000256" key="4">
    <source>
        <dbReference type="PIRSR" id="PIRSR601211-1"/>
    </source>
</evidence>